<dbReference type="Pfam" id="PF05598">
    <property type="entry name" value="DUF772"/>
    <property type="match status" value="1"/>
</dbReference>
<reference evidence="2 3" key="1">
    <citation type="journal article" date="2020" name="Int. J. Med. Microbiol.">
        <title>Discovery of Paenibacillus larvae ERIC V: Phenotypic and genomic comparison to genotypes ERIC I-IV reveal different inventories of virulence factors which correlate with epidemiological prevalences of American Foulbrood.</title>
        <authorList>
            <person name="Beims H."/>
            <person name="Bunk B."/>
            <person name="Erler S."/>
            <person name="Mohr K.I."/>
            <person name="Sproer C."/>
            <person name="Pradella S."/>
            <person name="Gunther G."/>
            <person name="Rohde M."/>
            <person name="von der Ohe W."/>
            <person name="Steinert M."/>
        </authorList>
    </citation>
    <scope>NUCLEOTIDE SEQUENCE [LARGE SCALE GENOMIC DNA]</scope>
    <source>
        <strain evidence="2">Eric_V</strain>
    </source>
</reference>
<feature type="domain" description="Transposase InsH N-terminal" evidence="1">
    <location>
        <begin position="17"/>
        <end position="53"/>
    </location>
</feature>
<dbReference type="EMBL" id="CP019717">
    <property type="protein sequence ID" value="QHZ49654.1"/>
    <property type="molecule type" value="Genomic_DNA"/>
</dbReference>
<dbReference type="InterPro" id="IPR008490">
    <property type="entry name" value="Transposase_InsH_N"/>
</dbReference>
<evidence type="ECO:0000313" key="3">
    <source>
        <dbReference type="Proteomes" id="UP000464330"/>
    </source>
</evidence>
<accession>A0A6C0QLQ0</accession>
<dbReference type="AlphaFoldDB" id="A0A6C0QLQ0"/>
<dbReference type="Proteomes" id="UP000464330">
    <property type="component" value="Chromosome"/>
</dbReference>
<evidence type="ECO:0000259" key="1">
    <source>
        <dbReference type="Pfam" id="PF05598"/>
    </source>
</evidence>
<evidence type="ECO:0000313" key="2">
    <source>
        <dbReference type="EMBL" id="QHZ49654.1"/>
    </source>
</evidence>
<name>A0A6C0QLQ0_9BACL</name>
<organism evidence="2 3">
    <name type="scientific">Paenibacillus larvae subsp. larvae</name>
    <dbReference type="NCBI Taxonomy" id="147375"/>
    <lineage>
        <taxon>Bacteria</taxon>
        <taxon>Bacillati</taxon>
        <taxon>Bacillota</taxon>
        <taxon>Bacilli</taxon>
        <taxon>Bacillales</taxon>
        <taxon>Paenibacillaceae</taxon>
        <taxon>Paenibacillus</taxon>
    </lineage>
</organism>
<proteinExistence type="predicted"/>
<protein>
    <submittedName>
        <fullName evidence="2">Transposase</fullName>
    </submittedName>
</protein>
<gene>
    <name evidence="2" type="ORF">ERICV_00458</name>
</gene>
<sequence length="54" mass="6340">MLRKTGYEGRSQISMVSLDELLPKDHLVRKIEYAIDFSFIYDLVRDVYSEDNGL</sequence>